<sequence>MARSEVAARRIARFTQILPLGKSLNRLCCSNWPPFYGSLQLTLDTLSSAAWTFLYSLNNYSNCPASKAKGIISKFYHSFPNRPSRRVFAIITRGIEIIIPTIPASLEPIASARSVTIGETPVDFSIIFGTKT</sequence>
<gene>
    <name evidence="1" type="ORF">UR21_C0002G0053</name>
</gene>
<organism evidence="1 2">
    <name type="scientific">Candidatus Woesebacteria bacterium GW2011_GWC2_31_9</name>
    <dbReference type="NCBI Taxonomy" id="1618586"/>
    <lineage>
        <taxon>Bacteria</taxon>
        <taxon>Candidatus Woeseibacteriota</taxon>
    </lineage>
</organism>
<evidence type="ECO:0000313" key="1">
    <source>
        <dbReference type="EMBL" id="KKP32134.1"/>
    </source>
</evidence>
<dbReference type="Proteomes" id="UP000034803">
    <property type="component" value="Unassembled WGS sequence"/>
</dbReference>
<accession>A0A0F9YKW6</accession>
<name>A0A0F9YKW6_9BACT</name>
<dbReference type="AlphaFoldDB" id="A0A0F9YKW6"/>
<evidence type="ECO:0000313" key="2">
    <source>
        <dbReference type="Proteomes" id="UP000034803"/>
    </source>
</evidence>
<dbReference type="EMBL" id="LBOI01000002">
    <property type="protein sequence ID" value="KKP32134.1"/>
    <property type="molecule type" value="Genomic_DNA"/>
</dbReference>
<reference evidence="1 2" key="1">
    <citation type="journal article" date="2015" name="Nature">
        <title>rRNA introns, odd ribosomes, and small enigmatic genomes across a large radiation of phyla.</title>
        <authorList>
            <person name="Brown C.T."/>
            <person name="Hug L.A."/>
            <person name="Thomas B.C."/>
            <person name="Sharon I."/>
            <person name="Castelle C.J."/>
            <person name="Singh A."/>
            <person name="Wilkins M.J."/>
            <person name="Williams K.H."/>
            <person name="Banfield J.F."/>
        </authorList>
    </citation>
    <scope>NUCLEOTIDE SEQUENCE [LARGE SCALE GENOMIC DNA]</scope>
</reference>
<comment type="caution">
    <text evidence="1">The sequence shown here is derived from an EMBL/GenBank/DDBJ whole genome shotgun (WGS) entry which is preliminary data.</text>
</comment>
<protein>
    <submittedName>
        <fullName evidence="1">Uncharacterized protein</fullName>
    </submittedName>
</protein>
<proteinExistence type="predicted"/>